<keyword evidence="3" id="KW-0969">Cilium</keyword>
<evidence type="ECO:0000256" key="1">
    <source>
        <dbReference type="ARBA" id="ARBA00022795"/>
    </source>
</evidence>
<dbReference type="RefSeq" id="WP_246915013.1">
    <property type="nucleotide sequence ID" value="NZ_JALJRB010000047.1"/>
</dbReference>
<keyword evidence="3" id="KW-0282">Flagellum</keyword>
<dbReference type="Proteomes" id="UP001165427">
    <property type="component" value="Unassembled WGS sequence"/>
</dbReference>
<name>A0AA41R674_9BACT</name>
<keyword evidence="1" id="KW-1005">Bacterial flagellum biogenesis</keyword>
<proteinExistence type="predicted"/>
<reference evidence="3" key="1">
    <citation type="submission" date="2022-04" db="EMBL/GenBank/DDBJ databases">
        <title>Desulfatitalea alkaliphila sp. nov., a novel anaerobic sulfate-reducing bacterium isolated from terrestrial mud volcano, Taman Peninsula, Russia.</title>
        <authorList>
            <person name="Khomyakova M.A."/>
            <person name="Merkel A.Y."/>
            <person name="Slobodkin A.I."/>
        </authorList>
    </citation>
    <scope>NUCLEOTIDE SEQUENCE</scope>
    <source>
        <strain evidence="3">M08but</strain>
    </source>
</reference>
<dbReference type="EMBL" id="JALJRB010000047">
    <property type="protein sequence ID" value="MCJ8503124.1"/>
    <property type="molecule type" value="Genomic_DNA"/>
</dbReference>
<evidence type="ECO:0000313" key="4">
    <source>
        <dbReference type="Proteomes" id="UP001165427"/>
    </source>
</evidence>
<dbReference type="InterPro" id="IPR009967">
    <property type="entry name" value="Flagellum_FlbT"/>
</dbReference>
<keyword evidence="2" id="KW-0694">RNA-binding</keyword>
<protein>
    <submittedName>
        <fullName evidence="3">Flagellar biosynthesis repressor FlbT</fullName>
    </submittedName>
</protein>
<dbReference type="Pfam" id="PF07378">
    <property type="entry name" value="FlbT"/>
    <property type="match status" value="1"/>
</dbReference>
<accession>A0AA41R674</accession>
<sequence>MGLKITLKPNERMILGGAVIRNGASKTELTVENNVPILRQKNIIGPDEANSPARRIYFAVQLMYVDEGHLAEHHKLYWALVKDFVAAAPSATGLVDRINAAVLESQYYDALKAAHKLIDYEKELLDRVQ</sequence>
<evidence type="ECO:0000313" key="3">
    <source>
        <dbReference type="EMBL" id="MCJ8503124.1"/>
    </source>
</evidence>
<keyword evidence="4" id="KW-1185">Reference proteome</keyword>
<organism evidence="3 4">
    <name type="scientific">Desulfatitalea alkaliphila</name>
    <dbReference type="NCBI Taxonomy" id="2929485"/>
    <lineage>
        <taxon>Bacteria</taxon>
        <taxon>Pseudomonadati</taxon>
        <taxon>Thermodesulfobacteriota</taxon>
        <taxon>Desulfobacteria</taxon>
        <taxon>Desulfobacterales</taxon>
        <taxon>Desulfosarcinaceae</taxon>
        <taxon>Desulfatitalea</taxon>
    </lineage>
</organism>
<evidence type="ECO:0000256" key="2">
    <source>
        <dbReference type="ARBA" id="ARBA00022884"/>
    </source>
</evidence>
<dbReference type="GO" id="GO:0006402">
    <property type="term" value="P:mRNA catabolic process"/>
    <property type="evidence" value="ECO:0007669"/>
    <property type="project" value="InterPro"/>
</dbReference>
<dbReference type="AlphaFoldDB" id="A0AA41R674"/>
<dbReference type="GO" id="GO:1902209">
    <property type="term" value="P:negative regulation of bacterial-type flagellum assembly"/>
    <property type="evidence" value="ECO:0007669"/>
    <property type="project" value="InterPro"/>
</dbReference>
<keyword evidence="3" id="KW-0966">Cell projection</keyword>
<comment type="caution">
    <text evidence="3">The sequence shown here is derived from an EMBL/GenBank/DDBJ whole genome shotgun (WGS) entry which is preliminary data.</text>
</comment>
<gene>
    <name evidence="3" type="ORF">MRX98_21305</name>
</gene>
<dbReference type="GO" id="GO:0048027">
    <property type="term" value="F:mRNA 5'-UTR binding"/>
    <property type="evidence" value="ECO:0007669"/>
    <property type="project" value="InterPro"/>
</dbReference>